<organism evidence="1 2">
    <name type="scientific">Coemansia aciculifera</name>
    <dbReference type="NCBI Taxonomy" id="417176"/>
    <lineage>
        <taxon>Eukaryota</taxon>
        <taxon>Fungi</taxon>
        <taxon>Fungi incertae sedis</taxon>
        <taxon>Zoopagomycota</taxon>
        <taxon>Kickxellomycotina</taxon>
        <taxon>Kickxellomycetes</taxon>
        <taxon>Kickxellales</taxon>
        <taxon>Kickxellaceae</taxon>
        <taxon>Coemansia</taxon>
    </lineage>
</organism>
<dbReference type="Proteomes" id="UP001139981">
    <property type="component" value="Unassembled WGS sequence"/>
</dbReference>
<reference evidence="1" key="1">
    <citation type="submission" date="2022-07" db="EMBL/GenBank/DDBJ databases">
        <title>Phylogenomic reconstructions and comparative analyses of Kickxellomycotina fungi.</title>
        <authorList>
            <person name="Reynolds N.K."/>
            <person name="Stajich J.E."/>
            <person name="Barry K."/>
            <person name="Grigoriev I.V."/>
            <person name="Crous P."/>
            <person name="Smith M.E."/>
        </authorList>
    </citation>
    <scope>NUCLEOTIDE SEQUENCE</scope>
    <source>
        <strain evidence="1">CBS 190363</strain>
    </source>
</reference>
<gene>
    <name evidence="1" type="ORF">IWW38_001306</name>
</gene>
<comment type="caution">
    <text evidence="1">The sequence shown here is derived from an EMBL/GenBank/DDBJ whole genome shotgun (WGS) entry which is preliminary data.</text>
</comment>
<evidence type="ECO:0000313" key="2">
    <source>
        <dbReference type="Proteomes" id="UP001139981"/>
    </source>
</evidence>
<proteinExistence type="predicted"/>
<dbReference type="EMBL" id="JANBVB010000054">
    <property type="protein sequence ID" value="KAJ2898632.1"/>
    <property type="molecule type" value="Genomic_DNA"/>
</dbReference>
<evidence type="ECO:0000313" key="1">
    <source>
        <dbReference type="EMBL" id="KAJ2898632.1"/>
    </source>
</evidence>
<keyword evidence="2" id="KW-1185">Reference proteome</keyword>
<name>A0ACC1M7M0_9FUNG</name>
<accession>A0ACC1M7M0</accession>
<protein>
    <submittedName>
        <fullName evidence="1">Uncharacterized protein</fullName>
    </submittedName>
</protein>
<sequence length="570" mass="59364">MRELPQVALRRLVPAISAVPKSLDDDQLKKILDPQQQQTTAAILAKSSLPAKAEFAAMSATTQGIISALAKQQQSSPTSTTLGRLMMNLSSPQGVLSAQELALLRAASASSNGSPLFSAVTSETGSPAPELLLAIDSEPASGTTLDPASVDDLISALRGTGAISALSPENLTVEYDGSDAVAAISSSSSHRQASTTAVASKSSGSKRGSVQRRDASAALEEEHSRALSVAEDDDVDFDQSDDDLVPISADLSAAERRKEQNRRAQKKFRQKDKVRQKEIKWRASQYEDLVESNKRFKRDIDNISQERDMYRQILEQHGITLGAGGSASKPTKAPAAAAAAPAVVTSRHSPALPTLPSSPAILSAESGSSFGMDQIAQDTYGTMPAGLLPSQTTSSALSMNDLFGSLMFGAVKADPMFGATSAAGLFGPGGAAHRSISNSSASTASSSMTAYSSLAGINQGSSLAAVPSYSQSMSSLLNSLSSTAGSAEPLYAADSPGMIDHHVVDAPYAQHVASAVDSQFVDPMTFIDELLASSSSPGFSPLPESPLFSPMSMHSPGSVSRKRSFDDAMF</sequence>